<dbReference type="EMBL" id="QEKW01000012">
    <property type="protein sequence ID" value="PVZ06866.1"/>
    <property type="molecule type" value="Genomic_DNA"/>
</dbReference>
<gene>
    <name evidence="1" type="ORF">C8D89_11259</name>
</gene>
<organism evidence="1 2">
    <name type="scientific">Actinomycetospora cinnamomea</name>
    <dbReference type="NCBI Taxonomy" id="663609"/>
    <lineage>
        <taxon>Bacteria</taxon>
        <taxon>Bacillati</taxon>
        <taxon>Actinomycetota</taxon>
        <taxon>Actinomycetes</taxon>
        <taxon>Pseudonocardiales</taxon>
        <taxon>Pseudonocardiaceae</taxon>
        <taxon>Actinomycetospora</taxon>
    </lineage>
</organism>
<dbReference type="OrthoDB" id="4727705at2"/>
<name>A0A2U1F3W6_9PSEU</name>
<proteinExistence type="predicted"/>
<reference evidence="1 2" key="1">
    <citation type="submission" date="2018-04" db="EMBL/GenBank/DDBJ databases">
        <title>Genomic Encyclopedia of Type Strains, Phase IV (KMG-IV): sequencing the most valuable type-strain genomes for metagenomic binning, comparative biology and taxonomic classification.</title>
        <authorList>
            <person name="Goeker M."/>
        </authorList>
    </citation>
    <scope>NUCLEOTIDE SEQUENCE [LARGE SCALE GENOMIC DNA]</scope>
    <source>
        <strain evidence="1 2">DSM 45771</strain>
    </source>
</reference>
<dbReference type="Proteomes" id="UP000245639">
    <property type="component" value="Unassembled WGS sequence"/>
</dbReference>
<dbReference type="RefSeq" id="WP_116709903.1">
    <property type="nucleotide sequence ID" value="NZ_QEKW01000012.1"/>
</dbReference>
<comment type="caution">
    <text evidence="1">The sequence shown here is derived from an EMBL/GenBank/DDBJ whole genome shotgun (WGS) entry which is preliminary data.</text>
</comment>
<protein>
    <submittedName>
        <fullName evidence="1">Uncharacterized protein</fullName>
    </submittedName>
</protein>
<keyword evidence="2" id="KW-1185">Reference proteome</keyword>
<evidence type="ECO:0000313" key="2">
    <source>
        <dbReference type="Proteomes" id="UP000245639"/>
    </source>
</evidence>
<evidence type="ECO:0000313" key="1">
    <source>
        <dbReference type="EMBL" id="PVZ06866.1"/>
    </source>
</evidence>
<sequence>MSTLPPRPPRAAVAGVRIAYGVLLILVPTEALPTTSDRVGAVVARLLGARFLVQGLAATWVPRLVTARRGALVDGAHATSMLGWAVLDRGHRRAALVNAVIAGLWVLVETETARREQDR</sequence>
<dbReference type="AlphaFoldDB" id="A0A2U1F3W6"/>
<accession>A0A2U1F3W6</accession>